<comment type="caution">
    <text evidence="2">The sequence shown here is derived from an EMBL/GenBank/DDBJ whole genome shotgun (WGS) entry which is preliminary data.</text>
</comment>
<accession>A0A556QGK0</accession>
<dbReference type="InterPro" id="IPR037523">
    <property type="entry name" value="VOC_core"/>
</dbReference>
<dbReference type="RefSeq" id="WP_144354045.1">
    <property type="nucleotide sequence ID" value="NZ_CBCRVV010000004.1"/>
</dbReference>
<dbReference type="PANTHER" id="PTHR21366">
    <property type="entry name" value="GLYOXALASE FAMILY PROTEIN"/>
    <property type="match status" value="1"/>
</dbReference>
<dbReference type="InterPro" id="IPR004360">
    <property type="entry name" value="Glyas_Fos-R_dOase_dom"/>
</dbReference>
<reference evidence="2 3" key="1">
    <citation type="submission" date="2019-07" db="EMBL/GenBank/DDBJ databases">
        <title>Description of 53C-WASEF.</title>
        <authorList>
            <person name="Pitt A."/>
            <person name="Hahn M.W."/>
        </authorList>
    </citation>
    <scope>NUCLEOTIDE SEQUENCE [LARGE SCALE GENOMIC DNA]</scope>
    <source>
        <strain evidence="2 3">53C-WASEF</strain>
    </source>
</reference>
<keyword evidence="3" id="KW-1185">Reference proteome</keyword>
<dbReference type="InterPro" id="IPR029068">
    <property type="entry name" value="Glyas_Bleomycin-R_OHBP_Dase"/>
</dbReference>
<dbReference type="InterPro" id="IPR050383">
    <property type="entry name" value="GlyoxalaseI/FosfomycinResist"/>
</dbReference>
<feature type="domain" description="VOC" evidence="1">
    <location>
        <begin position="4"/>
        <end position="131"/>
    </location>
</feature>
<dbReference type="EMBL" id="VMBG01000003">
    <property type="protein sequence ID" value="TSJ75772.1"/>
    <property type="molecule type" value="Genomic_DNA"/>
</dbReference>
<dbReference type="SUPFAM" id="SSF54593">
    <property type="entry name" value="Glyoxalase/Bleomycin resistance protein/Dihydroxybiphenyl dioxygenase"/>
    <property type="match status" value="1"/>
</dbReference>
<name>A0A556QGK0_9BACT</name>
<dbReference type="Pfam" id="PF00903">
    <property type="entry name" value="Glyoxalase"/>
    <property type="match status" value="1"/>
</dbReference>
<dbReference type="OrthoDB" id="375220at2"/>
<evidence type="ECO:0000313" key="3">
    <source>
        <dbReference type="Proteomes" id="UP000315648"/>
    </source>
</evidence>
<dbReference type="Gene3D" id="3.10.180.10">
    <property type="entry name" value="2,3-Dihydroxybiphenyl 1,2-Dioxygenase, domain 1"/>
    <property type="match status" value="1"/>
</dbReference>
<organism evidence="2 3">
    <name type="scientific">Rariglobus hedericola</name>
    <dbReference type="NCBI Taxonomy" id="2597822"/>
    <lineage>
        <taxon>Bacteria</taxon>
        <taxon>Pseudomonadati</taxon>
        <taxon>Verrucomicrobiota</taxon>
        <taxon>Opitutia</taxon>
        <taxon>Opitutales</taxon>
        <taxon>Opitutaceae</taxon>
        <taxon>Rariglobus</taxon>
    </lineage>
</organism>
<dbReference type="AlphaFoldDB" id="A0A556QGK0"/>
<evidence type="ECO:0000259" key="1">
    <source>
        <dbReference type="PROSITE" id="PS51819"/>
    </source>
</evidence>
<dbReference type="PROSITE" id="PS51819">
    <property type="entry name" value="VOC"/>
    <property type="match status" value="1"/>
</dbReference>
<dbReference type="Proteomes" id="UP000315648">
    <property type="component" value="Unassembled WGS sequence"/>
</dbReference>
<evidence type="ECO:0000313" key="2">
    <source>
        <dbReference type="EMBL" id="TSJ75772.1"/>
    </source>
</evidence>
<dbReference type="CDD" id="cd06587">
    <property type="entry name" value="VOC"/>
    <property type="match status" value="1"/>
</dbReference>
<sequence>MIRRLAHLCLITNDLEKLVAFYRDGLGLKVAFTFANSDGATYGVYLACGDTTFIEIFDQVLAAKQWGGDTQPLHAGNRFGHLCLEVTGIADLKQTLTARGLAIGEIRTGYDKSLQMWTADPDGNRLELMEYTHRSQQLQPPDASVSI</sequence>
<protein>
    <submittedName>
        <fullName evidence="2">VOC family protein</fullName>
    </submittedName>
</protein>
<gene>
    <name evidence="2" type="ORF">FPL22_16025</name>
</gene>
<proteinExistence type="predicted"/>